<dbReference type="InterPro" id="IPR002401">
    <property type="entry name" value="Cyt_P450_E_grp-I"/>
</dbReference>
<reference evidence="17" key="1">
    <citation type="submission" date="2016-11" db="EMBL/GenBank/DDBJ databases">
        <title>Comparative effects of crude oil on the Antarctic and temperate congenic copepods Tigriopus kingsejongensis and Tigriopus japonicus.</title>
        <authorList>
            <person name="Lee J.-S."/>
        </authorList>
    </citation>
    <scope>NUCLEOTIDE SEQUENCE</scope>
</reference>
<dbReference type="GO" id="GO:0020037">
    <property type="term" value="F:heme binding"/>
    <property type="evidence" value="ECO:0007669"/>
    <property type="project" value="InterPro"/>
</dbReference>
<dbReference type="PROSITE" id="PS00086">
    <property type="entry name" value="CYTOCHROME_P450"/>
    <property type="match status" value="1"/>
</dbReference>
<dbReference type="Pfam" id="PF00067">
    <property type="entry name" value="p450"/>
    <property type="match status" value="1"/>
</dbReference>
<keyword evidence="11 14" id="KW-0408">Iron</keyword>
<evidence type="ECO:0000256" key="4">
    <source>
        <dbReference type="ARBA" id="ARBA00004406"/>
    </source>
</evidence>
<keyword evidence="6 14" id="KW-0349">Heme</keyword>
<dbReference type="PRINTS" id="PR00463">
    <property type="entry name" value="EP450I"/>
</dbReference>
<comment type="cofactor">
    <cofactor evidence="1 14">
        <name>heme</name>
        <dbReference type="ChEBI" id="CHEBI:30413"/>
    </cofactor>
</comment>
<evidence type="ECO:0000256" key="3">
    <source>
        <dbReference type="ARBA" id="ARBA00004174"/>
    </source>
</evidence>
<evidence type="ECO:0000256" key="14">
    <source>
        <dbReference type="PIRSR" id="PIRSR602401-1"/>
    </source>
</evidence>
<accession>A0A2H4FYU2</accession>
<evidence type="ECO:0000256" key="8">
    <source>
        <dbReference type="ARBA" id="ARBA00022824"/>
    </source>
</evidence>
<dbReference type="GO" id="GO:0006805">
    <property type="term" value="P:xenobiotic metabolic process"/>
    <property type="evidence" value="ECO:0007669"/>
    <property type="project" value="TreeGrafter"/>
</dbReference>
<keyword evidence="13 16" id="KW-0472">Membrane</keyword>
<dbReference type="GO" id="GO:0008395">
    <property type="term" value="F:steroid hydroxylase activity"/>
    <property type="evidence" value="ECO:0007669"/>
    <property type="project" value="TreeGrafter"/>
</dbReference>
<dbReference type="PANTHER" id="PTHR24300">
    <property type="entry name" value="CYTOCHROME P450 508A4-RELATED"/>
    <property type="match status" value="1"/>
</dbReference>
<dbReference type="GO" id="GO:0006082">
    <property type="term" value="P:organic acid metabolic process"/>
    <property type="evidence" value="ECO:0007669"/>
    <property type="project" value="TreeGrafter"/>
</dbReference>
<evidence type="ECO:0000256" key="5">
    <source>
        <dbReference type="ARBA" id="ARBA00010617"/>
    </source>
</evidence>
<dbReference type="EMBL" id="KY249913">
    <property type="protein sequence ID" value="APH81384.1"/>
    <property type="molecule type" value="mRNA"/>
</dbReference>
<sequence>MALGTENVASWNMLHILVPLLVTIWMFWSSRKPQNYPPGPPRLPVIGSLPYIFPTWPIDVLKMNQFLAGKFGKIMGFYLGGKSVVVVSDYELIKEVMKKDETNCRPSSIPWNLARPGGGQRWDGRAPGILLSHGPEWVEQRRFTLKQLREFGFGKSSMEDMVNEAVDKLLESYSQTLNQPMEVNLTVNVSVISALWRIVVGESFEDLDHPKLRKIVIAIDESLKMNGPLNPVTALLPHPAMSKWPILKHLTGFSMSTNFVGNVLDLVNPYIEEHVKTFDSNHMRDFLDVYLAHIGSTQDPSSSFYGSRGMDSLQNVLLELFVAGTDTTSSSLVWAILLMAHHPQIQDEVYEELVHVFGQEGRPTLERKDQVPITNAAILECFRKTSLGHILIPHGSLQDFDLAGYTIPKHSRIVPNAYHIHHDPTYWRDPESFDPSRFLNSDKSQFVSDERVMVFGTGKRYCPGQSLAEKQFFLFFAGLMKRFRFEPVSAETPLPSFGMNNGAVTVGLSRNCPDYQVVIRQRQ</sequence>
<evidence type="ECO:0000256" key="12">
    <source>
        <dbReference type="ARBA" id="ARBA00023033"/>
    </source>
</evidence>
<keyword evidence="8" id="KW-0256">Endoplasmic reticulum</keyword>
<evidence type="ECO:0000256" key="16">
    <source>
        <dbReference type="SAM" id="Phobius"/>
    </source>
</evidence>
<keyword evidence="16" id="KW-0812">Transmembrane</keyword>
<dbReference type="FunFam" id="1.10.630.10:FF:000238">
    <property type="entry name" value="Cytochrome P450 2A6"/>
    <property type="match status" value="1"/>
</dbReference>
<dbReference type="GO" id="GO:0005789">
    <property type="term" value="C:endoplasmic reticulum membrane"/>
    <property type="evidence" value="ECO:0007669"/>
    <property type="project" value="UniProtKB-SubCell"/>
</dbReference>
<evidence type="ECO:0000256" key="9">
    <source>
        <dbReference type="ARBA" id="ARBA00022848"/>
    </source>
</evidence>
<dbReference type="InterPro" id="IPR001128">
    <property type="entry name" value="Cyt_P450"/>
</dbReference>
<protein>
    <submittedName>
        <fullName evidence="17">Cytochrome P450 CYP3075C1</fullName>
    </submittedName>
</protein>
<feature type="binding site" description="axial binding residue" evidence="14">
    <location>
        <position position="462"/>
    </location>
    <ligand>
        <name>heme</name>
        <dbReference type="ChEBI" id="CHEBI:30413"/>
    </ligand>
    <ligandPart>
        <name>Fe</name>
        <dbReference type="ChEBI" id="CHEBI:18248"/>
    </ligandPart>
</feature>
<evidence type="ECO:0000256" key="10">
    <source>
        <dbReference type="ARBA" id="ARBA00023002"/>
    </source>
</evidence>
<keyword evidence="7 14" id="KW-0479">Metal-binding</keyword>
<evidence type="ECO:0000256" key="6">
    <source>
        <dbReference type="ARBA" id="ARBA00022617"/>
    </source>
</evidence>
<comment type="similarity">
    <text evidence="5 15">Belongs to the cytochrome P450 family.</text>
</comment>
<name>A0A2H4FYU2_9MAXI</name>
<dbReference type="InterPro" id="IPR017972">
    <property type="entry name" value="Cyt_P450_CS"/>
</dbReference>
<keyword evidence="16" id="KW-1133">Transmembrane helix</keyword>
<keyword evidence="12 15" id="KW-0503">Monooxygenase</keyword>
<dbReference type="AlphaFoldDB" id="A0A2H4FYU2"/>
<evidence type="ECO:0000256" key="2">
    <source>
        <dbReference type="ARBA" id="ARBA00003690"/>
    </source>
</evidence>
<organism evidence="17">
    <name type="scientific">Tigriopus kingsejongensis</name>
    <dbReference type="NCBI Taxonomy" id="1133412"/>
    <lineage>
        <taxon>Eukaryota</taxon>
        <taxon>Metazoa</taxon>
        <taxon>Ecdysozoa</taxon>
        <taxon>Arthropoda</taxon>
        <taxon>Crustacea</taxon>
        <taxon>Multicrustacea</taxon>
        <taxon>Hexanauplia</taxon>
        <taxon>Copepoda</taxon>
        <taxon>Harpacticoida</taxon>
        <taxon>Harpacticidae</taxon>
        <taxon>Tigriopus</taxon>
    </lineage>
</organism>
<dbReference type="Gene3D" id="1.10.630.10">
    <property type="entry name" value="Cytochrome P450"/>
    <property type="match status" value="1"/>
</dbReference>
<comment type="function">
    <text evidence="2">May be involved in the metabolism of insect hormones and in the breakdown of synthetic insecticides.</text>
</comment>
<evidence type="ECO:0000256" key="1">
    <source>
        <dbReference type="ARBA" id="ARBA00001971"/>
    </source>
</evidence>
<dbReference type="InterPro" id="IPR036396">
    <property type="entry name" value="Cyt_P450_sf"/>
</dbReference>
<keyword evidence="10 15" id="KW-0560">Oxidoreductase</keyword>
<dbReference type="GO" id="GO:0016712">
    <property type="term" value="F:oxidoreductase activity, acting on paired donors, with incorporation or reduction of molecular oxygen, reduced flavin or flavoprotein as one donor, and incorporation of one atom of oxygen"/>
    <property type="evidence" value="ECO:0007669"/>
    <property type="project" value="TreeGrafter"/>
</dbReference>
<dbReference type="SUPFAM" id="SSF48264">
    <property type="entry name" value="Cytochrome P450"/>
    <property type="match status" value="1"/>
</dbReference>
<feature type="transmembrane region" description="Helical" evidence="16">
    <location>
        <begin position="12"/>
        <end position="28"/>
    </location>
</feature>
<evidence type="ECO:0000256" key="15">
    <source>
        <dbReference type="RuleBase" id="RU000461"/>
    </source>
</evidence>
<comment type="subcellular location">
    <subcellularLocation>
        <location evidence="4">Endoplasmic reticulum membrane</location>
        <topology evidence="4">Peripheral membrane protein</topology>
    </subcellularLocation>
    <subcellularLocation>
        <location evidence="3">Microsome membrane</location>
        <topology evidence="3">Peripheral membrane protein</topology>
    </subcellularLocation>
</comment>
<proteinExistence type="evidence at transcript level"/>
<dbReference type="PRINTS" id="PR00385">
    <property type="entry name" value="P450"/>
</dbReference>
<keyword evidence="9" id="KW-0492">Microsome</keyword>
<evidence type="ECO:0000313" key="17">
    <source>
        <dbReference type="EMBL" id="APH81384.1"/>
    </source>
</evidence>
<dbReference type="InterPro" id="IPR050182">
    <property type="entry name" value="Cytochrome_P450_fam2"/>
</dbReference>
<evidence type="ECO:0000256" key="7">
    <source>
        <dbReference type="ARBA" id="ARBA00022723"/>
    </source>
</evidence>
<evidence type="ECO:0000256" key="11">
    <source>
        <dbReference type="ARBA" id="ARBA00023004"/>
    </source>
</evidence>
<evidence type="ECO:0000256" key="13">
    <source>
        <dbReference type="ARBA" id="ARBA00023136"/>
    </source>
</evidence>
<dbReference type="PANTHER" id="PTHR24300:SF376">
    <property type="entry name" value="CYTOCHROME P450 15A1"/>
    <property type="match status" value="1"/>
</dbReference>
<dbReference type="GO" id="GO:0005506">
    <property type="term" value="F:iron ion binding"/>
    <property type="evidence" value="ECO:0007669"/>
    <property type="project" value="InterPro"/>
</dbReference>